<dbReference type="Pfam" id="PF12937">
    <property type="entry name" value="F-box-like"/>
    <property type="match status" value="1"/>
</dbReference>
<dbReference type="Proteomes" id="UP000826661">
    <property type="component" value="Chromosome III"/>
</dbReference>
<evidence type="ECO:0000259" key="1">
    <source>
        <dbReference type="PROSITE" id="PS50181"/>
    </source>
</evidence>
<dbReference type="SUPFAM" id="SSF81383">
    <property type="entry name" value="F-box domain"/>
    <property type="match status" value="1"/>
</dbReference>
<dbReference type="Gene3D" id="1.20.1280.50">
    <property type="match status" value="1"/>
</dbReference>
<keyword evidence="3" id="KW-1185">Reference proteome</keyword>
<dbReference type="PROSITE" id="PS50181">
    <property type="entry name" value="FBOX"/>
    <property type="match status" value="1"/>
</dbReference>
<dbReference type="InterPro" id="IPR036047">
    <property type="entry name" value="F-box-like_dom_sf"/>
</dbReference>
<dbReference type="InterPro" id="IPR001810">
    <property type="entry name" value="F-box_dom"/>
</dbReference>
<feature type="domain" description="F-box" evidence="1">
    <location>
        <begin position="33"/>
        <end position="82"/>
    </location>
</feature>
<dbReference type="AlphaFoldDB" id="A0A8G0PFH1"/>
<reference evidence="2 3" key="1">
    <citation type="journal article" date="2021" name="BMC Genomics">
        <title>Telomere-to-telomere genome assembly of asparaginase-producing Trichoderma simmonsii.</title>
        <authorList>
            <person name="Chung D."/>
            <person name="Kwon Y.M."/>
            <person name="Yang Y."/>
        </authorList>
    </citation>
    <scope>NUCLEOTIDE SEQUENCE [LARGE SCALE GENOMIC DNA]</scope>
    <source>
        <strain evidence="2 3">GH-Sj1</strain>
    </source>
</reference>
<sequence>MEFIRVLYQSLVTFIQLLYLSLRREPPETTPTRCAILELPNELLNAIVTHLPQHSQMLISQTCRRFQAVAHRNLPAQKYRPDTSEERLLYLSQRARSLPDRWVCIECTKLHRINVSDTPAHSLYTLYDSKCRNGPEYHGQYGFRLSHIYVQLTLKYTRLKNMEPRYENYLKSLIAPYHTYLRPNNLDINKVKRKYSVYPKIVNGRYLLHTVRRYSQAKGPISMQSMGYISICPHREGPSLTGTLTEFYAGRMSLDTQAETNGRVNNDPRNGFDSSLYELLEKKLLLVYGRILAARTQLLVQNGLHWYSGLDVFTTISEAFGSYMSRETDIRIKQHMLLRFFVAQ</sequence>
<evidence type="ECO:0000313" key="3">
    <source>
        <dbReference type="Proteomes" id="UP000826661"/>
    </source>
</evidence>
<name>A0A8G0PFH1_9HYPO</name>
<protein>
    <submittedName>
        <fullName evidence="2">F-box domain-containing protein</fullName>
    </submittedName>
</protein>
<dbReference type="EMBL" id="CP075866">
    <property type="protein sequence ID" value="QYS99376.1"/>
    <property type="molecule type" value="Genomic_DNA"/>
</dbReference>
<organism evidence="2 3">
    <name type="scientific">Trichoderma simmonsii</name>
    <dbReference type="NCBI Taxonomy" id="1491479"/>
    <lineage>
        <taxon>Eukaryota</taxon>
        <taxon>Fungi</taxon>
        <taxon>Dikarya</taxon>
        <taxon>Ascomycota</taxon>
        <taxon>Pezizomycotina</taxon>
        <taxon>Sordariomycetes</taxon>
        <taxon>Hypocreomycetidae</taxon>
        <taxon>Hypocreales</taxon>
        <taxon>Hypocreaceae</taxon>
        <taxon>Trichoderma</taxon>
    </lineage>
</organism>
<proteinExistence type="predicted"/>
<gene>
    <name evidence="2" type="ORF">H0G86_006513</name>
</gene>
<evidence type="ECO:0000313" key="2">
    <source>
        <dbReference type="EMBL" id="QYS99376.1"/>
    </source>
</evidence>
<accession>A0A8G0PFH1</accession>